<comment type="caution">
    <text evidence="2">The sequence shown here is derived from an EMBL/GenBank/DDBJ whole genome shotgun (WGS) entry which is preliminary data.</text>
</comment>
<evidence type="ECO:0000313" key="3">
    <source>
        <dbReference type="Proteomes" id="UP000283785"/>
    </source>
</evidence>
<dbReference type="AlphaFoldDB" id="A0AA92U0N2"/>
<organism evidence="2 3">
    <name type="scientific">Segatella copri</name>
    <dbReference type="NCBI Taxonomy" id="165179"/>
    <lineage>
        <taxon>Bacteria</taxon>
        <taxon>Pseudomonadati</taxon>
        <taxon>Bacteroidota</taxon>
        <taxon>Bacteroidia</taxon>
        <taxon>Bacteroidales</taxon>
        <taxon>Prevotellaceae</taxon>
        <taxon>Segatella</taxon>
    </lineage>
</organism>
<reference evidence="2 3" key="1">
    <citation type="submission" date="2018-08" db="EMBL/GenBank/DDBJ databases">
        <title>A genome reference for cultivated species of the human gut microbiota.</title>
        <authorList>
            <person name="Zou Y."/>
            <person name="Xue W."/>
            <person name="Luo G."/>
        </authorList>
    </citation>
    <scope>NUCLEOTIDE SEQUENCE [LARGE SCALE GENOMIC DNA]</scope>
    <source>
        <strain evidence="2 3">AF12-50</strain>
    </source>
</reference>
<dbReference type="EMBL" id="QSAG01000001">
    <property type="protein sequence ID" value="RGW45025.1"/>
    <property type="molecule type" value="Genomic_DNA"/>
</dbReference>
<proteinExistence type="predicted"/>
<accession>A0AA92U0N2</accession>
<gene>
    <name evidence="2" type="ORF">DWV76_00465</name>
</gene>
<sequence>MHNVSHAIFVKQKASENENRKRRLQTYQKKTKDSTNIHLRRKAAAKILKRQNRYFLSIKREDGCKRQIIRF</sequence>
<name>A0AA92U0N2_9BACT</name>
<evidence type="ECO:0000313" key="2">
    <source>
        <dbReference type="EMBL" id="RGW45025.1"/>
    </source>
</evidence>
<evidence type="ECO:0000256" key="1">
    <source>
        <dbReference type="SAM" id="MobiDB-lite"/>
    </source>
</evidence>
<dbReference type="Proteomes" id="UP000283785">
    <property type="component" value="Unassembled WGS sequence"/>
</dbReference>
<feature type="region of interest" description="Disordered" evidence="1">
    <location>
        <begin position="1"/>
        <end position="22"/>
    </location>
</feature>
<protein>
    <submittedName>
        <fullName evidence="2">Uncharacterized protein</fullName>
    </submittedName>
</protein>